<gene>
    <name evidence="3" type="ORF">V0288_08040</name>
</gene>
<dbReference type="RefSeq" id="WP_332864550.1">
    <property type="nucleotide sequence ID" value="NZ_JBAFSM010000012.1"/>
</dbReference>
<dbReference type="GO" id="GO:0016791">
    <property type="term" value="F:phosphatase activity"/>
    <property type="evidence" value="ECO:0007669"/>
    <property type="project" value="TreeGrafter"/>
</dbReference>
<dbReference type="Proteomes" id="UP001328733">
    <property type="component" value="Unassembled WGS sequence"/>
</dbReference>
<sequence length="476" mass="53291">MLSDPEPITSLPSPAPIGNSPADVKPILALKELVASLYREQNKVQNLLSSLGFALRSFNNLNQFLDLTPLMAARVADAEGGALILSKPNGQASLEQLHCQDNQIGSELRLSLEAIVRRSNRELIEAGNDREATGISFLDSLDYQIRKTLGTGTRVYSTPILVKNSERGRLYVFSRDPDYSWTPTRRKLLQLVADQTAVAMANNELTIELRSKERQDRELEIASEIQARLLPRQCPKILGVELAAHCKTANRVGGDYYDFIPSNYDRLTPDREDPDEASAVPWSIVIGDVMGKGVPAGLLMTMTRGMLRAEVLNRHSPSQILTHLNRVMYADLENSHRFVTLFYSEYDPRTRVLSYSNAAHYPPLLWHAATGEIDRLDTEGMLVGLEAESTYEDGSVRLEPGDTLIYYTDGFTDAVNSLGERFDEKNWLAAVREACERRETPERILRYLFDTVEKFTGSDNDSGDDMTLVVMRVQSS</sequence>
<proteinExistence type="predicted"/>
<dbReference type="SUPFAM" id="SSF55781">
    <property type="entry name" value="GAF domain-like"/>
    <property type="match status" value="1"/>
</dbReference>
<protein>
    <submittedName>
        <fullName evidence="3">GAF domain-containing SpoIIE family protein phosphatase</fullName>
    </submittedName>
</protein>
<evidence type="ECO:0000259" key="2">
    <source>
        <dbReference type="SMART" id="SM00331"/>
    </source>
</evidence>
<dbReference type="EMBL" id="JBAFSM010000012">
    <property type="protein sequence ID" value="MEG3437066.1"/>
    <property type="molecule type" value="Genomic_DNA"/>
</dbReference>
<dbReference type="PANTHER" id="PTHR43156:SF2">
    <property type="entry name" value="STAGE II SPORULATION PROTEIN E"/>
    <property type="match status" value="1"/>
</dbReference>
<evidence type="ECO:0000313" key="4">
    <source>
        <dbReference type="Proteomes" id="UP001328733"/>
    </source>
</evidence>
<name>A0AAW9QQN4_9CHRO</name>
<evidence type="ECO:0000313" key="3">
    <source>
        <dbReference type="EMBL" id="MEG3437066.1"/>
    </source>
</evidence>
<dbReference type="SMART" id="SM00331">
    <property type="entry name" value="PP2C_SIG"/>
    <property type="match status" value="1"/>
</dbReference>
<comment type="caution">
    <text evidence="3">The sequence shown here is derived from an EMBL/GenBank/DDBJ whole genome shotgun (WGS) entry which is preliminary data.</text>
</comment>
<dbReference type="AlphaFoldDB" id="A0AAW9QQN4"/>
<organism evidence="3 4">
    <name type="scientific">Pannus brasiliensis CCIBt3594</name>
    <dbReference type="NCBI Taxonomy" id="1427578"/>
    <lineage>
        <taxon>Bacteria</taxon>
        <taxon>Bacillati</taxon>
        <taxon>Cyanobacteriota</taxon>
        <taxon>Cyanophyceae</taxon>
        <taxon>Oscillatoriophycideae</taxon>
        <taxon>Chroococcales</taxon>
        <taxon>Microcystaceae</taxon>
        <taxon>Pannus</taxon>
    </lineage>
</organism>
<keyword evidence="1" id="KW-0378">Hydrolase</keyword>
<dbReference type="SUPFAM" id="SSF81606">
    <property type="entry name" value="PP2C-like"/>
    <property type="match status" value="1"/>
</dbReference>
<dbReference type="InterPro" id="IPR029016">
    <property type="entry name" value="GAF-like_dom_sf"/>
</dbReference>
<dbReference type="InterPro" id="IPR052016">
    <property type="entry name" value="Bact_Sigma-Reg"/>
</dbReference>
<dbReference type="Gene3D" id="3.60.40.10">
    <property type="entry name" value="PPM-type phosphatase domain"/>
    <property type="match status" value="1"/>
</dbReference>
<reference evidence="3 4" key="1">
    <citation type="submission" date="2024-01" db="EMBL/GenBank/DDBJ databases">
        <title>Genomic insights into the taxonomy and metabolism of the cyanobacterium Pannus brasiliensis CCIBt3594.</title>
        <authorList>
            <person name="Machado M."/>
            <person name="Botero N.B."/>
            <person name="Andreote A.P.D."/>
            <person name="Feitosa A.M.T."/>
            <person name="Popin R."/>
            <person name="Sivonen K."/>
            <person name="Fiore M.F."/>
        </authorList>
    </citation>
    <scope>NUCLEOTIDE SEQUENCE [LARGE SCALE GENOMIC DNA]</scope>
    <source>
        <strain evidence="3 4">CCIBt3594</strain>
    </source>
</reference>
<keyword evidence="4" id="KW-1185">Reference proteome</keyword>
<evidence type="ECO:0000256" key="1">
    <source>
        <dbReference type="ARBA" id="ARBA00022801"/>
    </source>
</evidence>
<dbReference type="PANTHER" id="PTHR43156">
    <property type="entry name" value="STAGE II SPORULATION PROTEIN E-RELATED"/>
    <property type="match status" value="1"/>
</dbReference>
<dbReference type="Gene3D" id="3.30.450.40">
    <property type="match status" value="1"/>
</dbReference>
<dbReference type="Pfam" id="PF07228">
    <property type="entry name" value="SpoIIE"/>
    <property type="match status" value="1"/>
</dbReference>
<feature type="domain" description="PPM-type phosphatase" evidence="2">
    <location>
        <begin position="237"/>
        <end position="473"/>
    </location>
</feature>
<dbReference type="InterPro" id="IPR036457">
    <property type="entry name" value="PPM-type-like_dom_sf"/>
</dbReference>
<accession>A0AAW9QQN4</accession>
<dbReference type="InterPro" id="IPR001932">
    <property type="entry name" value="PPM-type_phosphatase-like_dom"/>
</dbReference>